<protein>
    <submittedName>
        <fullName evidence="3">Nif11 domain-containing protein</fullName>
    </submittedName>
</protein>
<evidence type="ECO:0000313" key="2">
    <source>
        <dbReference type="Proteomes" id="UP000036681"/>
    </source>
</evidence>
<evidence type="ECO:0000256" key="1">
    <source>
        <dbReference type="SAM" id="Phobius"/>
    </source>
</evidence>
<evidence type="ECO:0000313" key="3">
    <source>
        <dbReference type="WBParaSite" id="ALUE_0001129701-mRNA-1"/>
    </source>
</evidence>
<accession>A0A0M3I3P9</accession>
<keyword evidence="1" id="KW-0812">Transmembrane</keyword>
<keyword evidence="1" id="KW-0472">Membrane</keyword>
<name>A0A0M3I3P9_ASCLU</name>
<sequence>MANEGGALTISEQLKLAKDMGYTDEEIMQAVNLNCARDGVCHFSIFFEIFFVHFFLAELFSEVILLYSGKYLRWP</sequence>
<organism evidence="2 3">
    <name type="scientific">Ascaris lumbricoides</name>
    <name type="common">Giant roundworm</name>
    <dbReference type="NCBI Taxonomy" id="6252"/>
    <lineage>
        <taxon>Eukaryota</taxon>
        <taxon>Metazoa</taxon>
        <taxon>Ecdysozoa</taxon>
        <taxon>Nematoda</taxon>
        <taxon>Chromadorea</taxon>
        <taxon>Rhabditida</taxon>
        <taxon>Spirurina</taxon>
        <taxon>Ascaridomorpha</taxon>
        <taxon>Ascaridoidea</taxon>
        <taxon>Ascarididae</taxon>
        <taxon>Ascaris</taxon>
    </lineage>
</organism>
<dbReference type="Proteomes" id="UP000036681">
    <property type="component" value="Unplaced"/>
</dbReference>
<proteinExistence type="predicted"/>
<feature type="transmembrane region" description="Helical" evidence="1">
    <location>
        <begin position="43"/>
        <end position="67"/>
    </location>
</feature>
<dbReference type="AlphaFoldDB" id="A0A0M3I3P9"/>
<keyword evidence="1" id="KW-1133">Transmembrane helix</keyword>
<reference evidence="3" key="1">
    <citation type="submission" date="2017-02" db="UniProtKB">
        <authorList>
            <consortium name="WormBaseParasite"/>
        </authorList>
    </citation>
    <scope>IDENTIFICATION</scope>
</reference>
<keyword evidence="2" id="KW-1185">Reference proteome</keyword>
<dbReference type="WBParaSite" id="ALUE_0001129701-mRNA-1">
    <property type="protein sequence ID" value="ALUE_0001129701-mRNA-1"/>
    <property type="gene ID" value="ALUE_0001129701"/>
</dbReference>